<reference evidence="1 2" key="1">
    <citation type="journal article" date="2020" name="ISME J.">
        <title>Comparative genomics reveals insights into cyanobacterial evolution and habitat adaptation.</title>
        <authorList>
            <person name="Chen M.Y."/>
            <person name="Teng W.K."/>
            <person name="Zhao L."/>
            <person name="Hu C.X."/>
            <person name="Zhou Y.K."/>
            <person name="Han B.P."/>
            <person name="Song L.R."/>
            <person name="Shu W.S."/>
        </authorList>
    </citation>
    <scope>NUCLEOTIDE SEQUENCE [LARGE SCALE GENOMIC DNA]</scope>
    <source>
        <strain evidence="1 2">FACHB-130</strain>
    </source>
</reference>
<gene>
    <name evidence="1" type="ORF">H6G74_27940</name>
</gene>
<name>A0ABR8G4D3_9NOSO</name>
<keyword evidence="2" id="KW-1185">Reference proteome</keyword>
<comment type="caution">
    <text evidence="1">The sequence shown here is derived from an EMBL/GenBank/DDBJ whole genome shotgun (WGS) entry which is preliminary data.</text>
</comment>
<organism evidence="1 2">
    <name type="scientific">Nostoc spongiaeforme FACHB-130</name>
    <dbReference type="NCBI Taxonomy" id="1357510"/>
    <lineage>
        <taxon>Bacteria</taxon>
        <taxon>Bacillati</taxon>
        <taxon>Cyanobacteriota</taxon>
        <taxon>Cyanophyceae</taxon>
        <taxon>Nostocales</taxon>
        <taxon>Nostocaceae</taxon>
        <taxon>Nostoc</taxon>
    </lineage>
</organism>
<dbReference type="Proteomes" id="UP000603457">
    <property type="component" value="Unassembled WGS sequence"/>
</dbReference>
<accession>A0ABR8G4D3</accession>
<evidence type="ECO:0000313" key="1">
    <source>
        <dbReference type="EMBL" id="MBD2598128.1"/>
    </source>
</evidence>
<proteinExistence type="predicted"/>
<sequence length="49" mass="5470">MKHIFLTTALSLEFPEILAIASHKIYLKEVMKHSAKAGEVISCLIKDLS</sequence>
<evidence type="ECO:0000313" key="2">
    <source>
        <dbReference type="Proteomes" id="UP000603457"/>
    </source>
</evidence>
<dbReference type="EMBL" id="JACJTB010000060">
    <property type="protein sequence ID" value="MBD2598128.1"/>
    <property type="molecule type" value="Genomic_DNA"/>
</dbReference>
<protein>
    <submittedName>
        <fullName evidence="1">Uncharacterized protein</fullName>
    </submittedName>
</protein>